<keyword evidence="11 18" id="KW-0100">Branched-chain amino acid biosynthesis</keyword>
<keyword evidence="10 17" id="KW-0663">Pyridoxal phosphate</keyword>
<protein>
    <recommendedName>
        <fullName evidence="18">Branched-chain-amino-acid aminotransferase</fullName>
        <ecNumber evidence="18">2.6.1.42</ecNumber>
    </recommendedName>
</protein>
<comment type="catalytic activity">
    <reaction evidence="14 18">
        <text>L-leucine + 2-oxoglutarate = 4-methyl-2-oxopentanoate + L-glutamate</text>
        <dbReference type="Rhea" id="RHEA:18321"/>
        <dbReference type="ChEBI" id="CHEBI:16810"/>
        <dbReference type="ChEBI" id="CHEBI:17865"/>
        <dbReference type="ChEBI" id="CHEBI:29985"/>
        <dbReference type="ChEBI" id="CHEBI:57427"/>
        <dbReference type="EC" id="2.6.1.42"/>
    </reaction>
</comment>
<evidence type="ECO:0000256" key="14">
    <source>
        <dbReference type="ARBA" id="ARBA00049229"/>
    </source>
</evidence>
<dbReference type="EC" id="2.6.1.42" evidence="18"/>
<dbReference type="InterPro" id="IPR018300">
    <property type="entry name" value="Aminotrans_IV_CS"/>
</dbReference>
<comment type="catalytic activity">
    <reaction evidence="13 18">
        <text>L-isoleucine + 2-oxoglutarate = (S)-3-methyl-2-oxopentanoate + L-glutamate</text>
        <dbReference type="Rhea" id="RHEA:24801"/>
        <dbReference type="ChEBI" id="CHEBI:16810"/>
        <dbReference type="ChEBI" id="CHEBI:29985"/>
        <dbReference type="ChEBI" id="CHEBI:35146"/>
        <dbReference type="ChEBI" id="CHEBI:58045"/>
        <dbReference type="EC" id="2.6.1.42"/>
    </reaction>
</comment>
<gene>
    <name evidence="19" type="ORF">BST99_01470</name>
</gene>
<dbReference type="UniPathway" id="UPA00049">
    <property type="reaction ID" value="UER00062"/>
</dbReference>
<dbReference type="EMBL" id="MQVX01000001">
    <property type="protein sequence ID" value="PQJ14594.1"/>
    <property type="molecule type" value="Genomic_DNA"/>
</dbReference>
<evidence type="ECO:0000313" key="20">
    <source>
        <dbReference type="Proteomes" id="UP000239366"/>
    </source>
</evidence>
<dbReference type="NCBIfam" id="NF009897">
    <property type="entry name" value="PRK13357.1"/>
    <property type="match status" value="1"/>
</dbReference>
<dbReference type="Gene3D" id="3.30.470.10">
    <property type="match status" value="1"/>
</dbReference>
<dbReference type="AlphaFoldDB" id="A0A2S7T4K9"/>
<sequence>MQTTTLQITKCESSKIDQVNFDKLPFGEIFTDHMFICDYKNGAWSNPRIQPYQPLQIAPSARVFHYGQAIFEGMKAYKDDEGGVWLFRPDQNYERINKSAERMAMPPLPKEYFFEGLHELLRLDQEWIKPGIGNTLYVRPFMIASQAGIIASAAEEFTFMIICAPAQSYFTGSVSVKIEEHYSRAANGGFGYAKAAGNYAGQFYPTQLAKQEGFQQVVWTDATEHKYIEEAGTMNIFVRLKDTLVTCPVSDRILDGVTRKSLLQMAEDMGIKTEVRPIAVSELVKGIASGEMTELFGAGTAAVVSPISGFSYEGKRYELPELSKDSYALRLKNQLMNIQYNRSEDPHGWREQVVTS</sequence>
<dbReference type="GO" id="GO:0052656">
    <property type="term" value="F:L-isoleucine-2-oxoglutarate transaminase activity"/>
    <property type="evidence" value="ECO:0007669"/>
    <property type="project" value="RHEA"/>
</dbReference>
<dbReference type="InterPro" id="IPR043131">
    <property type="entry name" value="BCAT-like_N"/>
</dbReference>
<dbReference type="InterPro" id="IPR005786">
    <property type="entry name" value="B_amino_transII"/>
</dbReference>
<evidence type="ECO:0000256" key="12">
    <source>
        <dbReference type="ARBA" id="ARBA00048212"/>
    </source>
</evidence>
<evidence type="ECO:0000256" key="7">
    <source>
        <dbReference type="ARBA" id="ARBA00022576"/>
    </source>
</evidence>
<dbReference type="Gene3D" id="3.20.10.10">
    <property type="entry name" value="D-amino Acid Aminotransferase, subunit A, domain 2"/>
    <property type="match status" value="1"/>
</dbReference>
<dbReference type="GO" id="GO:0009097">
    <property type="term" value="P:isoleucine biosynthetic process"/>
    <property type="evidence" value="ECO:0007669"/>
    <property type="project" value="UniProtKB-UniPathway"/>
</dbReference>
<evidence type="ECO:0000256" key="1">
    <source>
        <dbReference type="ARBA" id="ARBA00001933"/>
    </source>
</evidence>
<dbReference type="PROSITE" id="PS00770">
    <property type="entry name" value="AA_TRANSFER_CLASS_4"/>
    <property type="match status" value="1"/>
</dbReference>
<dbReference type="PIRSF" id="PIRSF006468">
    <property type="entry name" value="BCAT1"/>
    <property type="match status" value="1"/>
</dbReference>
<evidence type="ECO:0000256" key="18">
    <source>
        <dbReference type="RuleBase" id="RU004517"/>
    </source>
</evidence>
<evidence type="ECO:0000256" key="17">
    <source>
        <dbReference type="RuleBase" id="RU004516"/>
    </source>
</evidence>
<dbReference type="SUPFAM" id="SSF56752">
    <property type="entry name" value="D-aminoacid aminotransferase-like PLP-dependent enzymes"/>
    <property type="match status" value="1"/>
</dbReference>
<keyword evidence="20" id="KW-1185">Reference proteome</keyword>
<keyword evidence="7 18" id="KW-0032">Aminotransferase</keyword>
<comment type="caution">
    <text evidence="19">The sequence shown here is derived from an EMBL/GenBank/DDBJ whole genome shotgun (WGS) entry which is preliminary data.</text>
</comment>
<evidence type="ECO:0000256" key="16">
    <source>
        <dbReference type="RuleBase" id="RU004106"/>
    </source>
</evidence>
<dbReference type="GO" id="GO:0009098">
    <property type="term" value="P:L-leucine biosynthetic process"/>
    <property type="evidence" value="ECO:0007669"/>
    <property type="project" value="UniProtKB-UniPathway"/>
</dbReference>
<dbReference type="InterPro" id="IPR043132">
    <property type="entry name" value="BCAT-like_C"/>
</dbReference>
<proteinExistence type="inferred from homology"/>
<comment type="pathway">
    <text evidence="4">Amino-acid biosynthesis; L-valine biosynthesis; L-valine from pyruvate: step 4/4.</text>
</comment>
<dbReference type="Proteomes" id="UP000239366">
    <property type="component" value="Unassembled WGS sequence"/>
</dbReference>
<dbReference type="PANTHER" id="PTHR11825:SF44">
    <property type="entry name" value="BRANCHED-CHAIN-AMINO-ACID AMINOTRANSFERASE"/>
    <property type="match status" value="1"/>
</dbReference>
<name>A0A2S7T4K9_9FLAO</name>
<evidence type="ECO:0000256" key="8">
    <source>
        <dbReference type="ARBA" id="ARBA00022605"/>
    </source>
</evidence>
<dbReference type="PANTHER" id="PTHR11825">
    <property type="entry name" value="SUBGROUP IIII AMINOTRANSFERASE"/>
    <property type="match status" value="1"/>
</dbReference>
<keyword evidence="9 18" id="KW-0808">Transferase</keyword>
<keyword evidence="8 18" id="KW-0028">Amino-acid biosynthesis</keyword>
<evidence type="ECO:0000256" key="6">
    <source>
        <dbReference type="ARBA" id="ARBA00009320"/>
    </source>
</evidence>
<evidence type="ECO:0000256" key="2">
    <source>
        <dbReference type="ARBA" id="ARBA00003109"/>
    </source>
</evidence>
<comment type="pathway">
    <text evidence="5">Amino-acid biosynthesis; L-leucine biosynthesis; L-leucine from 3-methyl-2-oxobutanoate: step 4/4.</text>
</comment>
<evidence type="ECO:0000256" key="10">
    <source>
        <dbReference type="ARBA" id="ARBA00022898"/>
    </source>
</evidence>
<dbReference type="NCBIfam" id="TIGR01123">
    <property type="entry name" value="ilvE_II"/>
    <property type="match status" value="1"/>
</dbReference>
<comment type="pathway">
    <text evidence="3">Amino-acid biosynthesis; L-isoleucine biosynthesis; L-isoleucine from 2-oxobutanoate: step 4/4.</text>
</comment>
<dbReference type="UniPathway" id="UPA00047">
    <property type="reaction ID" value="UER00058"/>
</dbReference>
<evidence type="ECO:0000313" key="19">
    <source>
        <dbReference type="EMBL" id="PQJ14594.1"/>
    </source>
</evidence>
<dbReference type="InterPro" id="IPR033939">
    <property type="entry name" value="BCAT_family"/>
</dbReference>
<reference evidence="20" key="1">
    <citation type="submission" date="2016-11" db="EMBL/GenBank/DDBJ databases">
        <title>Trade-off between light-utilization and light-protection in marine flavobacteria.</title>
        <authorList>
            <person name="Kumagai Y."/>
            <person name="Yoshizawa S."/>
            <person name="Kogure K."/>
        </authorList>
    </citation>
    <scope>NUCLEOTIDE SEQUENCE [LARGE SCALE GENOMIC DNA]</scope>
    <source>
        <strain evidence="20">SG-18</strain>
    </source>
</reference>
<comment type="catalytic activity">
    <reaction evidence="12 18">
        <text>L-valine + 2-oxoglutarate = 3-methyl-2-oxobutanoate + L-glutamate</text>
        <dbReference type="Rhea" id="RHEA:24813"/>
        <dbReference type="ChEBI" id="CHEBI:11851"/>
        <dbReference type="ChEBI" id="CHEBI:16810"/>
        <dbReference type="ChEBI" id="CHEBI:29985"/>
        <dbReference type="ChEBI" id="CHEBI:57762"/>
        <dbReference type="EC" id="2.6.1.42"/>
    </reaction>
</comment>
<accession>A0A2S7T4K9</accession>
<evidence type="ECO:0000256" key="9">
    <source>
        <dbReference type="ARBA" id="ARBA00022679"/>
    </source>
</evidence>
<comment type="function">
    <text evidence="2">Acts on leucine, isoleucine and valine.</text>
</comment>
<dbReference type="GO" id="GO:0009099">
    <property type="term" value="P:L-valine biosynthetic process"/>
    <property type="evidence" value="ECO:0007669"/>
    <property type="project" value="UniProtKB-UniPathway"/>
</dbReference>
<comment type="similarity">
    <text evidence="6 16">Belongs to the class-IV pyridoxal-phosphate-dependent aminotransferase family.</text>
</comment>
<dbReference type="OrthoDB" id="9804984at2"/>
<comment type="cofactor">
    <cofactor evidence="1 17">
        <name>pyridoxal 5'-phosphate</name>
        <dbReference type="ChEBI" id="CHEBI:597326"/>
    </cofactor>
</comment>
<dbReference type="UniPathway" id="UPA00048">
    <property type="reaction ID" value="UER00073"/>
</dbReference>
<evidence type="ECO:0000256" key="13">
    <source>
        <dbReference type="ARBA" id="ARBA00048798"/>
    </source>
</evidence>
<dbReference type="InterPro" id="IPR036038">
    <property type="entry name" value="Aminotransferase-like"/>
</dbReference>
<dbReference type="InterPro" id="IPR001544">
    <property type="entry name" value="Aminotrans_IV"/>
</dbReference>
<dbReference type="RefSeq" id="WP_105000229.1">
    <property type="nucleotide sequence ID" value="NZ_MQVX01000001.1"/>
</dbReference>
<evidence type="ECO:0000256" key="11">
    <source>
        <dbReference type="ARBA" id="ARBA00023304"/>
    </source>
</evidence>
<evidence type="ECO:0000256" key="3">
    <source>
        <dbReference type="ARBA" id="ARBA00004824"/>
    </source>
</evidence>
<dbReference type="Pfam" id="PF01063">
    <property type="entry name" value="Aminotran_4"/>
    <property type="match status" value="1"/>
</dbReference>
<organism evidence="19 20">
    <name type="scientific">Aureicoccus marinus</name>
    <dbReference type="NCBI Taxonomy" id="754435"/>
    <lineage>
        <taxon>Bacteria</taxon>
        <taxon>Pseudomonadati</taxon>
        <taxon>Bacteroidota</taxon>
        <taxon>Flavobacteriia</taxon>
        <taxon>Flavobacteriales</taxon>
        <taxon>Flavobacteriaceae</taxon>
        <taxon>Aureicoccus</taxon>
    </lineage>
</organism>
<evidence type="ECO:0000256" key="5">
    <source>
        <dbReference type="ARBA" id="ARBA00005072"/>
    </source>
</evidence>
<evidence type="ECO:0000256" key="15">
    <source>
        <dbReference type="PIRSR" id="PIRSR006468-1"/>
    </source>
</evidence>
<feature type="modified residue" description="N6-(pyridoxal phosphate)lysine" evidence="15">
    <location>
        <position position="194"/>
    </location>
</feature>
<dbReference type="GO" id="GO:0052655">
    <property type="term" value="F:L-valine-2-oxoglutarate transaminase activity"/>
    <property type="evidence" value="ECO:0007669"/>
    <property type="project" value="RHEA"/>
</dbReference>
<evidence type="ECO:0000256" key="4">
    <source>
        <dbReference type="ARBA" id="ARBA00004931"/>
    </source>
</evidence>
<dbReference type="GO" id="GO:0052654">
    <property type="term" value="F:L-leucine-2-oxoglutarate transaminase activity"/>
    <property type="evidence" value="ECO:0007669"/>
    <property type="project" value="RHEA"/>
</dbReference>
<dbReference type="CDD" id="cd01557">
    <property type="entry name" value="BCAT_beta_family"/>
    <property type="match status" value="1"/>
</dbReference>